<gene>
    <name evidence="1" type="ORF">D5S18_06240</name>
</gene>
<protein>
    <submittedName>
        <fullName evidence="1">DUF2277 domain-containing protein</fullName>
    </submittedName>
</protein>
<comment type="caution">
    <text evidence="1">The sequence shown here is derived from an EMBL/GenBank/DDBJ whole genome shotgun (WGS) entry which is preliminary data.</text>
</comment>
<sequence>MCRNITVLRGLEPAATEQEIYAAAQQYVRKVGGLSGLSTTTKSAVDKAVAAIAAATTELLADLPARRVPPATEPPLRRIAAREVATADD</sequence>
<reference evidence="1 2" key="1">
    <citation type="submission" date="2018-09" db="EMBL/GenBank/DDBJ databases">
        <title>YIM PH21274 draft genome.</title>
        <authorList>
            <person name="Miao C."/>
        </authorList>
    </citation>
    <scope>NUCLEOTIDE SEQUENCE [LARGE SCALE GENOMIC DNA]</scope>
    <source>
        <strain evidence="1 2">YIM PH 21724</strain>
    </source>
</reference>
<dbReference type="RefSeq" id="WP_120038875.1">
    <property type="nucleotide sequence ID" value="NZ_QZFU01000014.1"/>
</dbReference>
<name>A0A3A4K0Y7_9NOCA</name>
<proteinExistence type="predicted"/>
<dbReference type="EMBL" id="QZFU01000014">
    <property type="protein sequence ID" value="RJO77893.1"/>
    <property type="molecule type" value="Genomic_DNA"/>
</dbReference>
<keyword evidence="2" id="KW-1185">Reference proteome</keyword>
<evidence type="ECO:0000313" key="2">
    <source>
        <dbReference type="Proteomes" id="UP000266677"/>
    </source>
</evidence>
<accession>A0A3A4K0Y7</accession>
<organism evidence="1 2">
    <name type="scientific">Nocardia panacis</name>
    <dbReference type="NCBI Taxonomy" id="2340916"/>
    <lineage>
        <taxon>Bacteria</taxon>
        <taxon>Bacillati</taxon>
        <taxon>Actinomycetota</taxon>
        <taxon>Actinomycetes</taxon>
        <taxon>Mycobacteriales</taxon>
        <taxon>Nocardiaceae</taxon>
        <taxon>Nocardia</taxon>
    </lineage>
</organism>
<dbReference type="Proteomes" id="UP000266677">
    <property type="component" value="Unassembled WGS sequence"/>
</dbReference>
<dbReference type="InterPro" id="IPR018735">
    <property type="entry name" value="DUF2277"/>
</dbReference>
<dbReference type="AlphaFoldDB" id="A0A3A4K0Y7"/>
<evidence type="ECO:0000313" key="1">
    <source>
        <dbReference type="EMBL" id="RJO77893.1"/>
    </source>
</evidence>
<dbReference type="Pfam" id="PF10041">
    <property type="entry name" value="DUF2277"/>
    <property type="match status" value="1"/>
</dbReference>
<dbReference type="OrthoDB" id="2720376at2"/>